<keyword evidence="3" id="KW-1185">Reference proteome</keyword>
<feature type="region of interest" description="Disordered" evidence="1">
    <location>
        <begin position="82"/>
        <end position="157"/>
    </location>
</feature>
<feature type="region of interest" description="Disordered" evidence="1">
    <location>
        <begin position="1"/>
        <end position="29"/>
    </location>
</feature>
<evidence type="ECO:0000313" key="2">
    <source>
        <dbReference type="EMBL" id="RUS82155.1"/>
    </source>
</evidence>
<dbReference type="AlphaFoldDB" id="A0A3S1BEG7"/>
<dbReference type="EMBL" id="RQTK01000300">
    <property type="protein sequence ID" value="RUS82155.1"/>
    <property type="molecule type" value="Genomic_DNA"/>
</dbReference>
<dbReference type="Proteomes" id="UP000271974">
    <property type="component" value="Unassembled WGS sequence"/>
</dbReference>
<evidence type="ECO:0000256" key="1">
    <source>
        <dbReference type="SAM" id="MobiDB-lite"/>
    </source>
</evidence>
<feature type="compositionally biased region" description="Basic and acidic residues" evidence="1">
    <location>
        <begin position="1"/>
        <end position="10"/>
    </location>
</feature>
<gene>
    <name evidence="2" type="ORF">EGW08_010089</name>
</gene>
<feature type="compositionally biased region" description="Basic and acidic residues" evidence="1">
    <location>
        <begin position="144"/>
        <end position="156"/>
    </location>
</feature>
<name>A0A3S1BEG7_ELYCH</name>
<feature type="compositionally biased region" description="Basic and acidic residues" evidence="1">
    <location>
        <begin position="82"/>
        <end position="109"/>
    </location>
</feature>
<feature type="non-terminal residue" evidence="2">
    <location>
        <position position="427"/>
    </location>
</feature>
<protein>
    <submittedName>
        <fullName evidence="2">Uncharacterized protein</fullName>
    </submittedName>
</protein>
<evidence type="ECO:0000313" key="3">
    <source>
        <dbReference type="Proteomes" id="UP000271974"/>
    </source>
</evidence>
<reference evidence="2 3" key="1">
    <citation type="submission" date="2019-01" db="EMBL/GenBank/DDBJ databases">
        <title>A draft genome assembly of the solar-powered sea slug Elysia chlorotica.</title>
        <authorList>
            <person name="Cai H."/>
            <person name="Li Q."/>
            <person name="Fang X."/>
            <person name="Li J."/>
            <person name="Curtis N.E."/>
            <person name="Altenburger A."/>
            <person name="Shibata T."/>
            <person name="Feng M."/>
            <person name="Maeda T."/>
            <person name="Schwartz J.A."/>
            <person name="Shigenobu S."/>
            <person name="Lundholm N."/>
            <person name="Nishiyama T."/>
            <person name="Yang H."/>
            <person name="Hasebe M."/>
            <person name="Li S."/>
            <person name="Pierce S.K."/>
            <person name="Wang J."/>
        </authorList>
    </citation>
    <scope>NUCLEOTIDE SEQUENCE [LARGE SCALE GENOMIC DNA]</scope>
    <source>
        <strain evidence="2">EC2010</strain>
        <tissue evidence="2">Whole organism of an adult</tissue>
    </source>
</reference>
<organism evidence="2 3">
    <name type="scientific">Elysia chlorotica</name>
    <name type="common">Eastern emerald elysia</name>
    <name type="synonym">Sea slug</name>
    <dbReference type="NCBI Taxonomy" id="188477"/>
    <lineage>
        <taxon>Eukaryota</taxon>
        <taxon>Metazoa</taxon>
        <taxon>Spiralia</taxon>
        <taxon>Lophotrochozoa</taxon>
        <taxon>Mollusca</taxon>
        <taxon>Gastropoda</taxon>
        <taxon>Heterobranchia</taxon>
        <taxon>Euthyneura</taxon>
        <taxon>Panpulmonata</taxon>
        <taxon>Sacoglossa</taxon>
        <taxon>Placobranchoidea</taxon>
        <taxon>Plakobranchidae</taxon>
        <taxon>Elysia</taxon>
    </lineage>
</organism>
<comment type="caution">
    <text evidence="2">The sequence shown here is derived from an EMBL/GenBank/DDBJ whole genome shotgun (WGS) entry which is preliminary data.</text>
</comment>
<sequence>MSRHSSRESGRFSSSAHSSSRRSSRSLSYCQSDLDRAYQDLATYSRHEDFFRCYRELDDQDRPLTNVWEGVNGLMEHVLHKFPMPDKAPEESRLESSSKKRGRSREGNKCDPSNLEQKSTGMEEKTKNHLHNPRKSFSGLTHSHTSDIDNKKDKVGNDVCDSSQVSLEVKESSKQCEGEEESFMVLDSCGEVDVDMDDIAQVFEDDDEPIKVDDIISSEVQDEDELMLAFASDDDKEANIQDPPTNIDSTSDFPVLCAEKNSVVLADDVSPNESDFNRPSELERIIYKPHTYSVTDAETVEADIQKKFTFFDRAVKVLGTRFHTIKSGLLKKSRMKEVIEDFDLYKFSELSCLAVALFSEMEVFRLTVNPVNTENLFKIPATYNLSEKERKSFLDCYTALTQKLKQLAKQFESFLEDYPKEIFKFND</sequence>
<proteinExistence type="predicted"/>
<accession>A0A3S1BEG7</accession>